<evidence type="ECO:0000313" key="3">
    <source>
        <dbReference type="Proteomes" id="UP000199647"/>
    </source>
</evidence>
<feature type="region of interest" description="Disordered" evidence="1">
    <location>
        <begin position="1"/>
        <end position="31"/>
    </location>
</feature>
<protein>
    <submittedName>
        <fullName evidence="2">Uncharacterized protein</fullName>
    </submittedName>
</protein>
<proteinExistence type="predicted"/>
<reference evidence="2 3" key="1">
    <citation type="submission" date="2016-10" db="EMBL/GenBank/DDBJ databases">
        <authorList>
            <person name="de Groot N.N."/>
        </authorList>
    </citation>
    <scope>NUCLEOTIDE SEQUENCE [LARGE SCALE GENOMIC DNA]</scope>
    <source>
        <strain evidence="2 3">A52C2</strain>
    </source>
</reference>
<keyword evidence="3" id="KW-1185">Reference proteome</keyword>
<feature type="compositionally biased region" description="Basic and acidic residues" evidence="1">
    <location>
        <begin position="10"/>
        <end position="31"/>
    </location>
</feature>
<dbReference type="Proteomes" id="UP000199647">
    <property type="component" value="Unassembled WGS sequence"/>
</dbReference>
<accession>A0A1H9CD42</accession>
<organism evidence="2 3">
    <name type="scientific">Faunimonas pinastri</name>
    <dbReference type="NCBI Taxonomy" id="1855383"/>
    <lineage>
        <taxon>Bacteria</taxon>
        <taxon>Pseudomonadati</taxon>
        <taxon>Pseudomonadota</taxon>
        <taxon>Alphaproteobacteria</taxon>
        <taxon>Hyphomicrobiales</taxon>
        <taxon>Afifellaceae</taxon>
        <taxon>Faunimonas</taxon>
    </lineage>
</organism>
<sequence>MIDRMNGSPLHERASKPNIEARQEARKPRELSREELRKIVLEILG</sequence>
<gene>
    <name evidence="2" type="ORF">SAMN05216548_102108</name>
</gene>
<dbReference type="EMBL" id="FOFG01000002">
    <property type="protein sequence ID" value="SEP98598.1"/>
    <property type="molecule type" value="Genomic_DNA"/>
</dbReference>
<dbReference type="STRING" id="1855383.SAMN05216548_102108"/>
<evidence type="ECO:0000313" key="2">
    <source>
        <dbReference type="EMBL" id="SEP98598.1"/>
    </source>
</evidence>
<name>A0A1H9CD42_9HYPH</name>
<dbReference type="AlphaFoldDB" id="A0A1H9CD42"/>
<evidence type="ECO:0000256" key="1">
    <source>
        <dbReference type="SAM" id="MobiDB-lite"/>
    </source>
</evidence>